<dbReference type="RefSeq" id="WP_258026227.1">
    <property type="nucleotide sequence ID" value="NZ_BKAS01000006.1"/>
</dbReference>
<dbReference type="GO" id="GO:0051539">
    <property type="term" value="F:4 iron, 4 sulfur cluster binding"/>
    <property type="evidence" value="ECO:0007669"/>
    <property type="project" value="UniProtKB-KW"/>
</dbReference>
<name>A0A0M2NV48_STACC</name>
<evidence type="ECO:0000259" key="2">
    <source>
        <dbReference type="PROSITE" id="PS51449"/>
    </source>
</evidence>
<comment type="caution">
    <text evidence="3">The sequence shown here is derived from an EMBL/GenBank/DDBJ whole genome shotgun (WGS) entry which is preliminary data.</text>
</comment>
<accession>A0A0M2NV48</accession>
<proteinExistence type="predicted"/>
<feature type="domain" description="MTTase N-terminal" evidence="2">
    <location>
        <begin position="2"/>
        <end position="64"/>
    </location>
</feature>
<dbReference type="PANTHER" id="PTHR11918:SF45">
    <property type="entry name" value="THREONYLCARBAMOYLADENOSINE TRNA METHYLTHIOTRANSFERASE"/>
    <property type="match status" value="1"/>
</dbReference>
<dbReference type="PROSITE" id="PS51449">
    <property type="entry name" value="MTTASE_N"/>
    <property type="match status" value="1"/>
</dbReference>
<dbReference type="GO" id="GO:0046872">
    <property type="term" value="F:metal ion binding"/>
    <property type="evidence" value="ECO:0007669"/>
    <property type="project" value="UniProtKB-KW"/>
</dbReference>
<dbReference type="AlphaFoldDB" id="A0A0M2NV48"/>
<dbReference type="GO" id="GO:0035598">
    <property type="term" value="F:tRNA (N(6)-L-threonylcarbamoyladenosine(37)-C(2))-methylthiotransferase activity"/>
    <property type="evidence" value="ECO:0007669"/>
    <property type="project" value="TreeGrafter"/>
</dbReference>
<dbReference type="InterPro" id="IPR038135">
    <property type="entry name" value="Methylthiotransferase_N_sf"/>
</dbReference>
<dbReference type="Proteomes" id="UP000034455">
    <property type="component" value="Unassembled WGS sequence"/>
</dbReference>
<protein>
    <submittedName>
        <fullName evidence="3">tRNA-t(6)A37 methylthiotransferase</fullName>
    </submittedName>
</protein>
<dbReference type="Pfam" id="PF00919">
    <property type="entry name" value="UPF0004"/>
    <property type="match status" value="1"/>
</dbReference>
<organism evidence="3 4">
    <name type="scientific">Staphylococcus cohnii subsp. cohnii</name>
    <dbReference type="NCBI Taxonomy" id="74704"/>
    <lineage>
        <taxon>Bacteria</taxon>
        <taxon>Bacillati</taxon>
        <taxon>Bacillota</taxon>
        <taxon>Bacilli</taxon>
        <taxon>Bacillales</taxon>
        <taxon>Staphylococcaceae</taxon>
        <taxon>Staphylococcus</taxon>
        <taxon>Staphylococcus cohnii species complex</taxon>
    </lineage>
</organism>
<dbReference type="PANTHER" id="PTHR11918">
    <property type="entry name" value="RADICAL SAM PROTEINS"/>
    <property type="match status" value="1"/>
</dbReference>
<sequence length="64" mass="7202">MSTVAFHTLGCKVNHYETEAIWQLFKEADYDRVDFETNADVFVINTCTVTNTGDKKAGKSLDVL</sequence>
<dbReference type="InterPro" id="IPR013848">
    <property type="entry name" value="Methylthiotransferase_N"/>
</dbReference>
<dbReference type="EMBL" id="LAKJ01000013">
    <property type="protein sequence ID" value="KKI63596.1"/>
    <property type="molecule type" value="Genomic_DNA"/>
</dbReference>
<evidence type="ECO:0000313" key="4">
    <source>
        <dbReference type="Proteomes" id="UP000034455"/>
    </source>
</evidence>
<dbReference type="Gene3D" id="3.40.50.12160">
    <property type="entry name" value="Methylthiotransferase, N-terminal domain"/>
    <property type="match status" value="1"/>
</dbReference>
<dbReference type="PATRIC" id="fig|74704.6.peg.658"/>
<evidence type="ECO:0000313" key="3">
    <source>
        <dbReference type="EMBL" id="KKI63596.1"/>
    </source>
</evidence>
<gene>
    <name evidence="3" type="ORF">UF66_0643</name>
</gene>
<keyword evidence="1 3" id="KW-0808">Transferase</keyword>
<evidence type="ECO:0000256" key="1">
    <source>
        <dbReference type="ARBA" id="ARBA00022679"/>
    </source>
</evidence>
<dbReference type="GeneID" id="89230946"/>
<reference evidence="3 4" key="1">
    <citation type="submission" date="2015-03" db="EMBL/GenBank/DDBJ databases">
        <title>Genome Assembly of Staphylococcus cohnii subsp. cohnii strain G22B2.</title>
        <authorList>
            <person name="Nair G."/>
            <person name="Kaur G."/>
            <person name="Khatri I."/>
            <person name="Singh N.K."/>
            <person name="Sathyabama S."/>
            <person name="Maurya S.K."/>
            <person name="Subramanian S."/>
            <person name="Agrewala J.N."/>
            <person name="Mayilraj S."/>
        </authorList>
    </citation>
    <scope>NUCLEOTIDE SEQUENCE [LARGE SCALE GENOMIC DNA]</scope>
    <source>
        <strain evidence="3 4">G22B2</strain>
    </source>
</reference>